<dbReference type="SMART" id="SM01024">
    <property type="entry name" value="BCS1_N"/>
    <property type="match status" value="1"/>
</dbReference>
<dbReference type="SUPFAM" id="SSF52540">
    <property type="entry name" value="P-loop containing nucleoside triphosphate hydrolases"/>
    <property type="match status" value="1"/>
</dbReference>
<evidence type="ECO:0000256" key="5">
    <source>
        <dbReference type="ARBA" id="ARBA00022792"/>
    </source>
</evidence>
<evidence type="ECO:0000256" key="7">
    <source>
        <dbReference type="ARBA" id="ARBA00022840"/>
    </source>
</evidence>
<feature type="transmembrane region" description="Helical" evidence="13">
    <location>
        <begin position="59"/>
        <end position="80"/>
    </location>
</feature>
<dbReference type="InterPro" id="IPR057495">
    <property type="entry name" value="AAA_lid_BCS1"/>
</dbReference>
<keyword evidence="9" id="KW-0496">Mitochondrion</keyword>
<dbReference type="Pfam" id="PF00004">
    <property type="entry name" value="AAA"/>
    <property type="match status" value="1"/>
</dbReference>
<dbReference type="InterPro" id="IPR003960">
    <property type="entry name" value="ATPase_AAA_CS"/>
</dbReference>
<dbReference type="PROSITE" id="PS00674">
    <property type="entry name" value="AAA"/>
    <property type="match status" value="1"/>
</dbReference>
<keyword evidence="4 12" id="KW-0547">Nucleotide-binding</keyword>
<evidence type="ECO:0000256" key="8">
    <source>
        <dbReference type="ARBA" id="ARBA00022989"/>
    </source>
</evidence>
<comment type="subcellular location">
    <subcellularLocation>
        <location evidence="1">Mitochondrion inner membrane</location>
        <topology evidence="1">Single-pass membrane protein</topology>
    </subcellularLocation>
</comment>
<dbReference type="InterPro" id="IPR027417">
    <property type="entry name" value="P-loop_NTPase"/>
</dbReference>
<dbReference type="AlphaFoldDB" id="G0URX3"/>
<evidence type="ECO:0000256" key="12">
    <source>
        <dbReference type="RuleBase" id="RU003651"/>
    </source>
</evidence>
<evidence type="ECO:0000259" key="14">
    <source>
        <dbReference type="SMART" id="SM00382"/>
    </source>
</evidence>
<keyword evidence="10 13" id="KW-0472">Membrane</keyword>
<dbReference type="InterPro" id="IPR003959">
    <property type="entry name" value="ATPase_AAA_core"/>
</dbReference>
<dbReference type="VEuPathDB" id="TriTrypDB:TcIL3000_8_3540"/>
<evidence type="ECO:0000256" key="2">
    <source>
        <dbReference type="ARBA" id="ARBA00007448"/>
    </source>
</evidence>
<name>G0URX3_TRYCI</name>
<proteinExistence type="inferred from homology"/>
<evidence type="ECO:0000256" key="3">
    <source>
        <dbReference type="ARBA" id="ARBA00022692"/>
    </source>
</evidence>
<evidence type="ECO:0000313" key="16">
    <source>
        <dbReference type="EMBL" id="CCC92135.1"/>
    </source>
</evidence>
<keyword evidence="6" id="KW-0378">Hydrolase</keyword>
<evidence type="ECO:0000256" key="9">
    <source>
        <dbReference type="ARBA" id="ARBA00023128"/>
    </source>
</evidence>
<accession>G0URX3</accession>
<keyword evidence="3 13" id="KW-0812">Transmembrane</keyword>
<gene>
    <name evidence="16" type="ORF">TCIL3000_8_3540</name>
</gene>
<dbReference type="SMART" id="SM00382">
    <property type="entry name" value="AAA"/>
    <property type="match status" value="1"/>
</dbReference>
<organism evidence="16">
    <name type="scientific">Trypanosoma congolense (strain IL3000)</name>
    <dbReference type="NCBI Taxonomy" id="1068625"/>
    <lineage>
        <taxon>Eukaryota</taxon>
        <taxon>Discoba</taxon>
        <taxon>Euglenozoa</taxon>
        <taxon>Kinetoplastea</taxon>
        <taxon>Metakinetoplastina</taxon>
        <taxon>Trypanosomatida</taxon>
        <taxon>Trypanosomatidae</taxon>
        <taxon>Trypanosoma</taxon>
        <taxon>Nannomonas</taxon>
    </lineage>
</organism>
<keyword evidence="7 12" id="KW-0067">ATP-binding</keyword>
<feature type="domain" description="BCS1 N-terminal" evidence="15">
    <location>
        <begin position="67"/>
        <end position="235"/>
    </location>
</feature>
<dbReference type="GO" id="GO:0016887">
    <property type="term" value="F:ATP hydrolysis activity"/>
    <property type="evidence" value="ECO:0007669"/>
    <property type="project" value="InterPro"/>
</dbReference>
<evidence type="ECO:0000256" key="6">
    <source>
        <dbReference type="ARBA" id="ARBA00022801"/>
    </source>
</evidence>
<evidence type="ECO:0000256" key="13">
    <source>
        <dbReference type="SAM" id="Phobius"/>
    </source>
</evidence>
<reference evidence="16" key="1">
    <citation type="journal article" date="2012" name="Proc. Natl. Acad. Sci. U.S.A.">
        <title>Antigenic diversity is generated by distinct evolutionary mechanisms in African trypanosome species.</title>
        <authorList>
            <person name="Jackson A.P."/>
            <person name="Berry A."/>
            <person name="Aslett M."/>
            <person name="Allison H.C."/>
            <person name="Burton P."/>
            <person name="Vavrova-Anderson J."/>
            <person name="Brown R."/>
            <person name="Browne H."/>
            <person name="Corton N."/>
            <person name="Hauser H."/>
            <person name="Gamble J."/>
            <person name="Gilderthorp R."/>
            <person name="Marcello L."/>
            <person name="McQuillan J."/>
            <person name="Otto T.D."/>
            <person name="Quail M.A."/>
            <person name="Sanders M.J."/>
            <person name="van Tonder A."/>
            <person name="Ginger M.L."/>
            <person name="Field M.C."/>
            <person name="Barry J.D."/>
            <person name="Hertz-Fowler C."/>
            <person name="Berriman M."/>
        </authorList>
    </citation>
    <scope>NUCLEOTIDE SEQUENCE</scope>
    <source>
        <strain evidence="16">IL3000</strain>
    </source>
</reference>
<evidence type="ECO:0000256" key="11">
    <source>
        <dbReference type="ARBA" id="ARBA00048778"/>
    </source>
</evidence>
<protein>
    <submittedName>
        <fullName evidence="16">Uncharacterized protein TCIL3000_8_3540</fullName>
    </submittedName>
</protein>
<dbReference type="CDD" id="cd19510">
    <property type="entry name" value="RecA-like_BCS1"/>
    <property type="match status" value="1"/>
</dbReference>
<keyword evidence="5" id="KW-0999">Mitochondrion inner membrane</keyword>
<dbReference type="InterPro" id="IPR014851">
    <property type="entry name" value="BCS1_N"/>
</dbReference>
<evidence type="ECO:0000256" key="10">
    <source>
        <dbReference type="ARBA" id="ARBA00023136"/>
    </source>
</evidence>
<evidence type="ECO:0000259" key="15">
    <source>
        <dbReference type="SMART" id="SM01024"/>
    </source>
</evidence>
<comment type="catalytic activity">
    <reaction evidence="11">
        <text>ATP + H2O = ADP + phosphate + H(+)</text>
        <dbReference type="Rhea" id="RHEA:13065"/>
        <dbReference type="ChEBI" id="CHEBI:15377"/>
        <dbReference type="ChEBI" id="CHEBI:15378"/>
        <dbReference type="ChEBI" id="CHEBI:30616"/>
        <dbReference type="ChEBI" id="CHEBI:43474"/>
        <dbReference type="ChEBI" id="CHEBI:456216"/>
    </reaction>
    <physiologicalReaction direction="left-to-right" evidence="11">
        <dbReference type="Rhea" id="RHEA:13066"/>
    </physiologicalReaction>
</comment>
<keyword evidence="8 13" id="KW-1133">Transmembrane helix</keyword>
<dbReference type="Pfam" id="PF25426">
    <property type="entry name" value="AAA_lid_BCS1"/>
    <property type="match status" value="1"/>
</dbReference>
<dbReference type="GO" id="GO:0005524">
    <property type="term" value="F:ATP binding"/>
    <property type="evidence" value="ECO:0007669"/>
    <property type="project" value="UniProtKB-KW"/>
</dbReference>
<dbReference type="GO" id="GO:0005743">
    <property type="term" value="C:mitochondrial inner membrane"/>
    <property type="evidence" value="ECO:0007669"/>
    <property type="project" value="UniProtKB-SubCell"/>
</dbReference>
<dbReference type="InterPro" id="IPR003593">
    <property type="entry name" value="AAA+_ATPase"/>
</dbReference>
<dbReference type="Gene3D" id="3.40.50.300">
    <property type="entry name" value="P-loop containing nucleotide triphosphate hydrolases"/>
    <property type="match status" value="1"/>
</dbReference>
<sequence length="482" mass="53995">MNFGALLEGNRPAAGMSPAPNTRGPENALAELATIVPAEWKEENSFLARTLGSMAQNPFFSAGVGLYFITFAAAAVRSASVMLKAALRRRFVISMEITSQDESYGWMVRWLASNPAFQVQQVNVTTRNTTIYSNDESSHECMYAPCTNIRHWFWYKHRPIVLQRRRVETQAMGTDVLETMELSTLGVSADLMRDIIEEARELTSLRNSDHTVIYQNAGGRWVRQEPRRRRPLHSVVLSGNTGEKLLNDAKLFLSSSRYYEDLGVPYRRGYLLHGPPGCGKSSVVMALAGELRLSICPLSLSGRGLSDDTLVQLLNSAPLRSVVLLEDIDRAFSTDSHITMSGLLNALDGVAAQEGRIVFMTTNHVERLDEALIRPGRCDVKIEIGLLSRDQARHLFHKFFPHATESLQQRFAALLPPDTLSVAQMQSHLFIHRDSAEMAVRELPGFLSTVKSFEDRIHRARHQEEVVARLKRAPMLHGLNND</sequence>
<dbReference type="Pfam" id="PF08740">
    <property type="entry name" value="BCS1_N"/>
    <property type="match status" value="1"/>
</dbReference>
<dbReference type="InterPro" id="IPR050747">
    <property type="entry name" value="Mitochondrial_chaperone_BCS1"/>
</dbReference>
<dbReference type="EMBL" id="HE575321">
    <property type="protein sequence ID" value="CCC92135.1"/>
    <property type="molecule type" value="Genomic_DNA"/>
</dbReference>
<evidence type="ECO:0000256" key="4">
    <source>
        <dbReference type="ARBA" id="ARBA00022741"/>
    </source>
</evidence>
<dbReference type="PANTHER" id="PTHR23070">
    <property type="entry name" value="BCS1 AAA-TYPE ATPASE"/>
    <property type="match status" value="1"/>
</dbReference>
<comment type="similarity">
    <text evidence="2">Belongs to the AAA ATPase family. BCS1 subfamily.</text>
</comment>
<feature type="domain" description="AAA+ ATPase" evidence="14">
    <location>
        <begin position="266"/>
        <end position="388"/>
    </location>
</feature>
<evidence type="ECO:0000256" key="1">
    <source>
        <dbReference type="ARBA" id="ARBA00004434"/>
    </source>
</evidence>